<organism evidence="11 12">
    <name type="scientific">Pleurostoma richardsiae</name>
    <dbReference type="NCBI Taxonomy" id="41990"/>
    <lineage>
        <taxon>Eukaryota</taxon>
        <taxon>Fungi</taxon>
        <taxon>Dikarya</taxon>
        <taxon>Ascomycota</taxon>
        <taxon>Pezizomycotina</taxon>
        <taxon>Sordariomycetes</taxon>
        <taxon>Sordariomycetidae</taxon>
        <taxon>Calosphaeriales</taxon>
        <taxon>Pleurostomataceae</taxon>
        <taxon>Pleurostoma</taxon>
    </lineage>
</organism>
<evidence type="ECO:0000256" key="7">
    <source>
        <dbReference type="ARBA" id="ARBA00023242"/>
    </source>
</evidence>
<dbReference type="PANTHER" id="PTHR40621">
    <property type="entry name" value="TRANSCRIPTION FACTOR KAPC-RELATED"/>
    <property type="match status" value="1"/>
</dbReference>
<keyword evidence="4" id="KW-0805">Transcription regulation</keyword>
<comment type="similarity">
    <text evidence="3">Belongs to the bZIP family.</text>
</comment>
<evidence type="ECO:0000256" key="5">
    <source>
        <dbReference type="ARBA" id="ARBA00023125"/>
    </source>
</evidence>
<feature type="region of interest" description="Disordered" evidence="9">
    <location>
        <begin position="1"/>
        <end position="119"/>
    </location>
</feature>
<comment type="subcellular location">
    <subcellularLocation>
        <location evidence="2">Nucleus</location>
    </subcellularLocation>
</comment>
<reference evidence="11" key="1">
    <citation type="submission" date="2022-07" db="EMBL/GenBank/DDBJ databases">
        <title>Fungi with potential for degradation of polypropylene.</title>
        <authorList>
            <person name="Gostincar C."/>
        </authorList>
    </citation>
    <scope>NUCLEOTIDE SEQUENCE</scope>
    <source>
        <strain evidence="11">EXF-13308</strain>
    </source>
</reference>
<name>A0AA38VWS1_9PEZI</name>
<dbReference type="SUPFAM" id="SSF57959">
    <property type="entry name" value="Leucine zipper domain"/>
    <property type="match status" value="1"/>
</dbReference>
<feature type="domain" description="BZIP" evidence="10">
    <location>
        <begin position="102"/>
        <end position="154"/>
    </location>
</feature>
<evidence type="ECO:0000256" key="1">
    <source>
        <dbReference type="ARBA" id="ARBA00004049"/>
    </source>
</evidence>
<comment type="function">
    <text evidence="1">Putative transcription factor.</text>
</comment>
<dbReference type="PROSITE" id="PS50217">
    <property type="entry name" value="BZIP"/>
    <property type="match status" value="1"/>
</dbReference>
<dbReference type="InterPro" id="IPR050936">
    <property type="entry name" value="AP-1-like"/>
</dbReference>
<dbReference type="InterPro" id="IPR004827">
    <property type="entry name" value="bZIP"/>
</dbReference>
<evidence type="ECO:0000256" key="9">
    <source>
        <dbReference type="SAM" id="MobiDB-lite"/>
    </source>
</evidence>
<protein>
    <recommendedName>
        <fullName evidence="8">Putative transcription factor kapC</fullName>
    </recommendedName>
</protein>
<evidence type="ECO:0000256" key="8">
    <source>
        <dbReference type="ARBA" id="ARBA00044067"/>
    </source>
</evidence>
<evidence type="ECO:0000259" key="10">
    <source>
        <dbReference type="PROSITE" id="PS50217"/>
    </source>
</evidence>
<dbReference type="PANTHER" id="PTHR40621:SF11">
    <property type="entry name" value="TRANSCRIPTION FACTOR KAPC-RELATED"/>
    <property type="match status" value="1"/>
</dbReference>
<evidence type="ECO:0000313" key="12">
    <source>
        <dbReference type="Proteomes" id="UP001174694"/>
    </source>
</evidence>
<feature type="compositionally biased region" description="Polar residues" evidence="9">
    <location>
        <begin position="32"/>
        <end position="49"/>
    </location>
</feature>
<dbReference type="EMBL" id="JANBVO010000002">
    <property type="protein sequence ID" value="KAJ9156729.1"/>
    <property type="molecule type" value="Genomic_DNA"/>
</dbReference>
<evidence type="ECO:0000256" key="6">
    <source>
        <dbReference type="ARBA" id="ARBA00023163"/>
    </source>
</evidence>
<dbReference type="PROSITE" id="PS00036">
    <property type="entry name" value="BZIP_BASIC"/>
    <property type="match status" value="1"/>
</dbReference>
<dbReference type="CDD" id="cd14688">
    <property type="entry name" value="bZIP_YAP"/>
    <property type="match status" value="1"/>
</dbReference>
<keyword evidence="7" id="KW-0539">Nucleus</keyword>
<dbReference type="AlphaFoldDB" id="A0AA38VWS1"/>
<dbReference type="SMART" id="SM00338">
    <property type="entry name" value="BRLZ"/>
    <property type="match status" value="1"/>
</dbReference>
<evidence type="ECO:0000256" key="3">
    <source>
        <dbReference type="ARBA" id="ARBA00007163"/>
    </source>
</evidence>
<keyword evidence="6" id="KW-0804">Transcription</keyword>
<accession>A0AA38VWS1</accession>
<evidence type="ECO:0000313" key="11">
    <source>
        <dbReference type="EMBL" id="KAJ9156729.1"/>
    </source>
</evidence>
<dbReference type="Proteomes" id="UP001174694">
    <property type="component" value="Unassembled WGS sequence"/>
</dbReference>
<comment type="caution">
    <text evidence="11">The sequence shown here is derived from an EMBL/GenBank/DDBJ whole genome shotgun (WGS) entry which is preliminary data.</text>
</comment>
<dbReference type="GO" id="GO:0090575">
    <property type="term" value="C:RNA polymerase II transcription regulator complex"/>
    <property type="evidence" value="ECO:0007669"/>
    <property type="project" value="TreeGrafter"/>
</dbReference>
<proteinExistence type="inferred from homology"/>
<feature type="compositionally biased region" description="Polar residues" evidence="9">
    <location>
        <begin position="69"/>
        <end position="82"/>
    </location>
</feature>
<keyword evidence="5" id="KW-0238">DNA-binding</keyword>
<keyword evidence="12" id="KW-1185">Reference proteome</keyword>
<dbReference type="Gene3D" id="1.20.5.170">
    <property type="match status" value="1"/>
</dbReference>
<dbReference type="Pfam" id="PF00170">
    <property type="entry name" value="bZIP_1"/>
    <property type="match status" value="1"/>
</dbReference>
<dbReference type="GO" id="GO:0000976">
    <property type="term" value="F:transcription cis-regulatory region binding"/>
    <property type="evidence" value="ECO:0007669"/>
    <property type="project" value="InterPro"/>
</dbReference>
<evidence type="ECO:0000256" key="2">
    <source>
        <dbReference type="ARBA" id="ARBA00004123"/>
    </source>
</evidence>
<dbReference type="GO" id="GO:0001228">
    <property type="term" value="F:DNA-binding transcription activator activity, RNA polymerase II-specific"/>
    <property type="evidence" value="ECO:0007669"/>
    <property type="project" value="TreeGrafter"/>
</dbReference>
<gene>
    <name evidence="11" type="ORF">NKR23_g1450</name>
</gene>
<dbReference type="InterPro" id="IPR046347">
    <property type="entry name" value="bZIP_sf"/>
</dbReference>
<sequence>MEDINTHINTLLDLPSPSGSYGYMYGDADQYLDTNTTTSGEQSSVNSPYEMSYPGDFPPYPSPEREDGSQSPQSQEAPQTKPATKRKRENRYKNAPPSVLSRRRAQNRASQRAYRERKDQRIKDLEQMLSDAKQRNDVLSQAYAELHAEYIKLKTSQLSDHPAAYPAAAADLSSFDPTMGINGNDRLDMDMYVYSDMANYPL</sequence>
<evidence type="ECO:0000256" key="4">
    <source>
        <dbReference type="ARBA" id="ARBA00023015"/>
    </source>
</evidence>